<protein>
    <submittedName>
        <fullName evidence="1">Uncharacterized protein</fullName>
    </submittedName>
</protein>
<gene>
    <name evidence="1" type="ORF">MKQ68_14980</name>
</gene>
<proteinExistence type="predicted"/>
<accession>A0ABY6IW16</accession>
<name>A0ABY6IW16_9BACT</name>
<organism evidence="1 2">
    <name type="scientific">Chitinophaga horti</name>
    <dbReference type="NCBI Taxonomy" id="2920382"/>
    <lineage>
        <taxon>Bacteria</taxon>
        <taxon>Pseudomonadati</taxon>
        <taxon>Bacteroidota</taxon>
        <taxon>Chitinophagia</taxon>
        <taxon>Chitinophagales</taxon>
        <taxon>Chitinophagaceae</taxon>
        <taxon>Chitinophaga</taxon>
    </lineage>
</organism>
<evidence type="ECO:0000313" key="2">
    <source>
        <dbReference type="Proteomes" id="UP001162741"/>
    </source>
</evidence>
<reference evidence="1" key="1">
    <citation type="submission" date="2022-10" db="EMBL/GenBank/DDBJ databases">
        <title>Chitinophaga sp. nov., isolated from soil.</title>
        <authorList>
            <person name="Jeon C.O."/>
        </authorList>
    </citation>
    <scope>NUCLEOTIDE SEQUENCE</scope>
    <source>
        <strain evidence="1">R8</strain>
    </source>
</reference>
<keyword evidence="2" id="KW-1185">Reference proteome</keyword>
<dbReference type="RefSeq" id="WP_244839517.1">
    <property type="nucleotide sequence ID" value="NZ_CP107006.1"/>
</dbReference>
<evidence type="ECO:0000313" key="1">
    <source>
        <dbReference type="EMBL" id="UYQ91396.1"/>
    </source>
</evidence>
<dbReference type="Proteomes" id="UP001162741">
    <property type="component" value="Chromosome"/>
</dbReference>
<sequence>MCAGAAFAGGGLRINGMDAHAVPGIDAVVAADAVPGVYAVVAADAAPGIDAVVAADAAPGVNAVVAAHPVPGIDAVVAADAMPGVGALWQVRATSDLSDSLRTKSYTIRLHDTISFELKLVLDAQEKPLYYYRNIFTPVCLTGECKPVYINLYWDLLGNYQRFDFPPGEILTKADHKPFKQEDYEKLQGILANPGSIFGELLITDLTAPGTENLSDSADGKTGATPKKLKSEVIEGAVYTCFTLWHLANGAVKQEMEKITAQYESPALLHRFMQPGNHHYQYWAMERVINPKGIVRKGFEQDVQQVMTGDNLFTARHALQKVAPAFFSGDAMQRWLWGWYLKASYPLQNAILKKLTEVTLGDTLSGKLAGVLTASNNEQFKLMLAALAAQRQLSPKTQLQLAKHLQDPGPGDAASIHAVLKRFKPSAEVKTQIQQYEKNTL</sequence>
<dbReference type="EMBL" id="CP107006">
    <property type="protein sequence ID" value="UYQ91396.1"/>
    <property type="molecule type" value="Genomic_DNA"/>
</dbReference>